<dbReference type="Pfam" id="PF21114">
    <property type="entry name" value="DDR1-2_DS-like"/>
    <property type="match status" value="1"/>
</dbReference>
<feature type="signal peptide" evidence="8">
    <location>
        <begin position="1"/>
        <end position="17"/>
    </location>
</feature>
<dbReference type="WBParaSite" id="maker-PairedContig_699-snap-gene-0.3-mRNA-1">
    <property type="protein sequence ID" value="maker-PairedContig_699-snap-gene-0.3-mRNA-1"/>
    <property type="gene ID" value="maker-PairedContig_699-snap-gene-0.3"/>
</dbReference>
<evidence type="ECO:0000256" key="3">
    <source>
        <dbReference type="ARBA" id="ARBA00022729"/>
    </source>
</evidence>
<evidence type="ECO:0000256" key="1">
    <source>
        <dbReference type="ARBA" id="ARBA00004479"/>
    </source>
</evidence>
<feature type="chain" id="PRO_5009318468" description="Discoidin domain-containing protein" evidence="8">
    <location>
        <begin position="18"/>
        <end position="164"/>
    </location>
</feature>
<evidence type="ECO:0000256" key="7">
    <source>
        <dbReference type="ARBA" id="ARBA00023180"/>
    </source>
</evidence>
<evidence type="ECO:0000256" key="2">
    <source>
        <dbReference type="ARBA" id="ARBA00022692"/>
    </source>
</evidence>
<reference evidence="10" key="1">
    <citation type="submission" date="2016-11" db="UniProtKB">
        <authorList>
            <consortium name="WormBaseParasite"/>
        </authorList>
    </citation>
    <scope>IDENTIFICATION</scope>
    <source>
        <strain evidence="10">pt0022</strain>
    </source>
</reference>
<sequence>MAPELIIMIFMIKLLKNQICLVISQIIKNKGLGILTDGIIARTNPLNDITESAKIAPTRWIGWNQLITNTPKKKGKNCTVEIVFEFSDIRKFTQLEIWSYGISLRTTEIFFRPNGKKFALASQISSIQRRPLDATRNLPIRLLLHNVTGQTKLNDAHLMNASKI</sequence>
<evidence type="ECO:0000313" key="10">
    <source>
        <dbReference type="WBParaSite" id="maker-PairedContig_699-snap-gene-0.3-mRNA-1"/>
    </source>
</evidence>
<evidence type="ECO:0000256" key="8">
    <source>
        <dbReference type="SAM" id="SignalP"/>
    </source>
</evidence>
<proteinExistence type="predicted"/>
<dbReference type="Gene3D" id="2.60.120.1190">
    <property type="match status" value="1"/>
</dbReference>
<feature type="domain" description="Discoidin" evidence="9">
    <location>
        <begin position="28"/>
        <end position="107"/>
    </location>
</feature>
<keyword evidence="2" id="KW-0812">Transmembrane</keyword>
<dbReference type="AlphaFoldDB" id="A0A1I8EYF4"/>
<dbReference type="GO" id="GO:0016020">
    <property type="term" value="C:membrane"/>
    <property type="evidence" value="ECO:0007669"/>
    <property type="project" value="UniProtKB-SubCell"/>
</dbReference>
<keyword evidence="6" id="KW-1015">Disulfide bond</keyword>
<keyword evidence="3 8" id="KW-0732">Signal</keyword>
<evidence type="ECO:0000256" key="5">
    <source>
        <dbReference type="ARBA" id="ARBA00023136"/>
    </source>
</evidence>
<protein>
    <recommendedName>
        <fullName evidence="9">Discoidin domain-containing protein</fullName>
    </recommendedName>
</protein>
<dbReference type="InterPro" id="IPR048525">
    <property type="entry name" value="DDR1-2_DS-like"/>
</dbReference>
<evidence type="ECO:0000256" key="6">
    <source>
        <dbReference type="ARBA" id="ARBA00023157"/>
    </source>
</evidence>
<keyword evidence="7" id="KW-0325">Glycoprotein</keyword>
<comment type="subcellular location">
    <subcellularLocation>
        <location evidence="1">Membrane</location>
        <topology evidence="1">Single-pass type I membrane protein</topology>
    </subcellularLocation>
</comment>
<evidence type="ECO:0000259" key="9">
    <source>
        <dbReference type="Pfam" id="PF21114"/>
    </source>
</evidence>
<keyword evidence="4" id="KW-1133">Transmembrane helix</keyword>
<organism evidence="10">
    <name type="scientific">Wuchereria bancrofti</name>
    <dbReference type="NCBI Taxonomy" id="6293"/>
    <lineage>
        <taxon>Eukaryota</taxon>
        <taxon>Metazoa</taxon>
        <taxon>Ecdysozoa</taxon>
        <taxon>Nematoda</taxon>
        <taxon>Chromadorea</taxon>
        <taxon>Rhabditida</taxon>
        <taxon>Spirurina</taxon>
        <taxon>Spiruromorpha</taxon>
        <taxon>Filarioidea</taxon>
        <taxon>Onchocercidae</taxon>
        <taxon>Wuchereria</taxon>
    </lineage>
</organism>
<evidence type="ECO:0000256" key="4">
    <source>
        <dbReference type="ARBA" id="ARBA00022989"/>
    </source>
</evidence>
<accession>A0A1I8EYF4</accession>
<keyword evidence="5" id="KW-0472">Membrane</keyword>
<name>A0A1I8EYF4_WUCBA</name>